<evidence type="ECO:0000313" key="8">
    <source>
        <dbReference type="Proteomes" id="UP000237889"/>
    </source>
</evidence>
<dbReference type="InterPro" id="IPR006260">
    <property type="entry name" value="TonB/TolA_C"/>
</dbReference>
<name>A0A2S0N8N3_9HYPH</name>
<dbReference type="GO" id="GO:0055085">
    <property type="term" value="P:transmembrane transport"/>
    <property type="evidence" value="ECO:0007669"/>
    <property type="project" value="InterPro"/>
</dbReference>
<dbReference type="PRINTS" id="PR01217">
    <property type="entry name" value="PRICHEXTENSN"/>
</dbReference>
<gene>
    <name evidence="7" type="ORF">C6569_05030</name>
</gene>
<feature type="domain" description="TonB C-terminal" evidence="6">
    <location>
        <begin position="347"/>
        <end position="435"/>
    </location>
</feature>
<evidence type="ECO:0000313" key="7">
    <source>
        <dbReference type="EMBL" id="AVO44476.1"/>
    </source>
</evidence>
<keyword evidence="8" id="KW-1185">Reference proteome</keyword>
<dbReference type="InterPro" id="IPR037682">
    <property type="entry name" value="TonB_C"/>
</dbReference>
<dbReference type="SUPFAM" id="SSF74653">
    <property type="entry name" value="TolA/TonB C-terminal domain"/>
    <property type="match status" value="1"/>
</dbReference>
<dbReference type="Pfam" id="PF03544">
    <property type="entry name" value="TonB_C"/>
    <property type="match status" value="1"/>
</dbReference>
<dbReference type="OrthoDB" id="7433592at2"/>
<dbReference type="Proteomes" id="UP000237889">
    <property type="component" value="Chromosome"/>
</dbReference>
<feature type="compositionally biased region" description="Low complexity" evidence="5">
    <location>
        <begin position="194"/>
        <end position="208"/>
    </location>
</feature>
<evidence type="ECO:0000259" key="6">
    <source>
        <dbReference type="PROSITE" id="PS52015"/>
    </source>
</evidence>
<accession>A0A2S0N8N3</accession>
<dbReference type="GO" id="GO:0016020">
    <property type="term" value="C:membrane"/>
    <property type="evidence" value="ECO:0007669"/>
    <property type="project" value="UniProtKB-SubCell"/>
</dbReference>
<evidence type="ECO:0000256" key="2">
    <source>
        <dbReference type="ARBA" id="ARBA00022692"/>
    </source>
</evidence>
<keyword evidence="3" id="KW-1133">Transmembrane helix</keyword>
<feature type="compositionally biased region" description="Pro residues" evidence="5">
    <location>
        <begin position="237"/>
        <end position="266"/>
    </location>
</feature>
<dbReference type="RefSeq" id="WP_106747806.1">
    <property type="nucleotide sequence ID" value="NZ_CP027668.1"/>
</dbReference>
<dbReference type="Gene3D" id="3.30.1150.10">
    <property type="match status" value="1"/>
</dbReference>
<feature type="compositionally biased region" description="Basic and acidic residues" evidence="5">
    <location>
        <begin position="299"/>
        <end position="321"/>
    </location>
</feature>
<dbReference type="EMBL" id="CP027668">
    <property type="protein sequence ID" value="AVO44476.1"/>
    <property type="molecule type" value="Genomic_DNA"/>
</dbReference>
<dbReference type="KEGG" id="phr:C6569_05030"/>
<evidence type="ECO:0000256" key="4">
    <source>
        <dbReference type="ARBA" id="ARBA00023136"/>
    </source>
</evidence>
<dbReference type="NCBIfam" id="TIGR01352">
    <property type="entry name" value="tonB_Cterm"/>
    <property type="match status" value="1"/>
</dbReference>
<organism evidence="7 8">
    <name type="scientific">Phreatobacter cathodiphilus</name>
    <dbReference type="NCBI Taxonomy" id="1868589"/>
    <lineage>
        <taxon>Bacteria</taxon>
        <taxon>Pseudomonadati</taxon>
        <taxon>Pseudomonadota</taxon>
        <taxon>Alphaproteobacteria</taxon>
        <taxon>Hyphomicrobiales</taxon>
        <taxon>Phreatobacteraceae</taxon>
        <taxon>Phreatobacter</taxon>
    </lineage>
</organism>
<keyword evidence="2" id="KW-0812">Transmembrane</keyword>
<comment type="subcellular location">
    <subcellularLocation>
        <location evidence="1">Membrane</location>
        <topology evidence="1">Single-pass membrane protein</topology>
    </subcellularLocation>
</comment>
<dbReference type="PROSITE" id="PS52015">
    <property type="entry name" value="TONB_CTD"/>
    <property type="match status" value="1"/>
</dbReference>
<protein>
    <recommendedName>
        <fullName evidence="6">TonB C-terminal domain-containing protein</fullName>
    </recommendedName>
</protein>
<feature type="compositionally biased region" description="Low complexity" evidence="5">
    <location>
        <begin position="217"/>
        <end position="236"/>
    </location>
</feature>
<keyword evidence="4" id="KW-0472">Membrane</keyword>
<sequence length="435" mass="44633">MTLSLPASRAEPVSSAAPAVVVVPGPADAAPAPAVVVVPAPAPEGAAAPLPVVETDLSARGCPHPVAARISLSVIASFMLHAGAAAAFVWLSWTAAPPISAGEEGIPVELVVAADTGSASQQEAASGRHESQTPSADSQALQKVEAPPAETPPEPTVSEPVETASEEPPVAQPDPVTTAERILDQLPPPPMPDTLPILDKPAEPVVVAAPPPPPPAETAAKVETLEPAEVQAALAPPVEPPPAPVVEPPPQVTPPPVPRVQQPPPPVRREATRPPPTRREAPTTRESRRPTRQVAATPQRERPSRAARQAEARASVAERGEGAGQRNRQQSDATGASGASTVAAVAAWRQRVLAHLARHKVYPEQARERGIRGRTGIAFTLTANGSVASVSIASSSGAAILDQATLAMVRRAQPFPPNPAGGSASFTAGINYSLY</sequence>
<evidence type="ECO:0000256" key="3">
    <source>
        <dbReference type="ARBA" id="ARBA00022989"/>
    </source>
</evidence>
<dbReference type="AlphaFoldDB" id="A0A2S0N8N3"/>
<proteinExistence type="predicted"/>
<feature type="region of interest" description="Disordered" evidence="5">
    <location>
        <begin position="117"/>
        <end position="337"/>
    </location>
</feature>
<evidence type="ECO:0000256" key="1">
    <source>
        <dbReference type="ARBA" id="ARBA00004167"/>
    </source>
</evidence>
<feature type="compositionally biased region" description="Polar residues" evidence="5">
    <location>
        <begin position="132"/>
        <end position="141"/>
    </location>
</feature>
<reference evidence="7 8" key="1">
    <citation type="submission" date="2018-03" db="EMBL/GenBank/DDBJ databases">
        <title>Genome sequencing of Phreatobacter sp.</title>
        <authorList>
            <person name="Kim S.-J."/>
            <person name="Heo J."/>
            <person name="Kwon S.-W."/>
        </authorList>
    </citation>
    <scope>NUCLEOTIDE SEQUENCE [LARGE SCALE GENOMIC DNA]</scope>
    <source>
        <strain evidence="7 8">S-12</strain>
    </source>
</reference>
<feature type="compositionally biased region" description="Basic and acidic residues" evidence="5">
    <location>
        <begin position="267"/>
        <end position="289"/>
    </location>
</feature>
<evidence type="ECO:0000256" key="5">
    <source>
        <dbReference type="SAM" id="MobiDB-lite"/>
    </source>
</evidence>